<dbReference type="AlphaFoldDB" id="A0A401G1C8"/>
<protein>
    <submittedName>
        <fullName evidence="1">DUF1186 domain-containing protein</fullName>
    </submittedName>
</protein>
<evidence type="ECO:0000313" key="2">
    <source>
        <dbReference type="Proteomes" id="UP000288096"/>
    </source>
</evidence>
<dbReference type="InterPro" id="IPR004027">
    <property type="entry name" value="SEC_C_motif"/>
</dbReference>
<dbReference type="RefSeq" id="WP_124330142.1">
    <property type="nucleotide sequence ID" value="NZ_BEXT01000001.1"/>
</dbReference>
<dbReference type="Proteomes" id="UP000288096">
    <property type="component" value="Unassembled WGS sequence"/>
</dbReference>
<organism evidence="1 2">
    <name type="scientific">Desulfonema ishimotonii</name>
    <dbReference type="NCBI Taxonomy" id="45657"/>
    <lineage>
        <taxon>Bacteria</taxon>
        <taxon>Pseudomonadati</taxon>
        <taxon>Thermodesulfobacteriota</taxon>
        <taxon>Desulfobacteria</taxon>
        <taxon>Desulfobacterales</taxon>
        <taxon>Desulfococcaceae</taxon>
        <taxon>Desulfonema</taxon>
    </lineage>
</organism>
<evidence type="ECO:0000313" key="1">
    <source>
        <dbReference type="EMBL" id="GBC63022.1"/>
    </source>
</evidence>
<dbReference type="Gene3D" id="3.10.450.50">
    <property type="match status" value="1"/>
</dbReference>
<dbReference type="Pfam" id="PF02810">
    <property type="entry name" value="SEC-C"/>
    <property type="match status" value="1"/>
</dbReference>
<dbReference type="PANTHER" id="PTHR33747">
    <property type="entry name" value="UPF0225 PROTEIN SCO1677"/>
    <property type="match status" value="1"/>
</dbReference>
<accession>A0A401G1C8</accession>
<reference evidence="2" key="1">
    <citation type="submission" date="2017-11" db="EMBL/GenBank/DDBJ databases">
        <authorList>
            <person name="Watanabe M."/>
            <person name="Kojima H."/>
        </authorList>
    </citation>
    <scope>NUCLEOTIDE SEQUENCE [LARGE SCALE GENOMIC DNA]</scope>
    <source>
        <strain evidence="2">Tokyo 01</strain>
    </source>
</reference>
<dbReference type="OrthoDB" id="21421at2"/>
<proteinExistence type="predicted"/>
<gene>
    <name evidence="1" type="ORF">DENIS_4011</name>
</gene>
<comment type="caution">
    <text evidence="1">The sequence shown here is derived from an EMBL/GenBank/DDBJ whole genome shotgun (WGS) entry which is preliminary data.</text>
</comment>
<reference evidence="2" key="2">
    <citation type="submission" date="2019-01" db="EMBL/GenBank/DDBJ databases">
        <title>Genome sequence of Desulfonema ishimotonii strain Tokyo 01.</title>
        <authorList>
            <person name="Fukui M."/>
        </authorList>
    </citation>
    <scope>NUCLEOTIDE SEQUENCE [LARGE SCALE GENOMIC DNA]</scope>
    <source>
        <strain evidence="2">Tokyo 01</strain>
    </source>
</reference>
<dbReference type="PANTHER" id="PTHR33747:SF1">
    <property type="entry name" value="ADENYLATE CYCLASE-ASSOCIATED CAP C-TERMINAL DOMAIN-CONTAINING PROTEIN"/>
    <property type="match status" value="1"/>
</dbReference>
<keyword evidence="2" id="KW-1185">Reference proteome</keyword>
<name>A0A401G1C8_9BACT</name>
<sequence length="273" mass="30726">MRENNYTPPVSKLLTYGNPRKFKGWPTYANLGITAADIPELIRMATDERLFESDDDAPDEIWAPVHAWRALGQLNAAEAIVPLTDIFWYADEEDDWVVHEMPVVFGMIGPEAIPYLEAYAELREHGIEPRMVAISCINMIGEKHPDARDTCVAALTRLLENFMENPPEMNGSVIWGLIDLRATEALPVIREAYGHDRVDFIVAGDIEDVEIEMGVREKRETEASYPGILDQYPGLADKLSQVTGKKKKIGRNEPCPCGSGKKYKKCCLGKREF</sequence>
<dbReference type="SUPFAM" id="SSF103642">
    <property type="entry name" value="Sec-C motif"/>
    <property type="match status" value="1"/>
</dbReference>
<dbReference type="EMBL" id="BEXT01000001">
    <property type="protein sequence ID" value="GBC63022.1"/>
    <property type="molecule type" value="Genomic_DNA"/>
</dbReference>